<accession>A0ABY6CP49</accession>
<keyword evidence="2" id="KW-1185">Reference proteome</keyword>
<name>A0ABY6CP49_9BACT</name>
<evidence type="ECO:0008006" key="3">
    <source>
        <dbReference type="Google" id="ProtNLM"/>
    </source>
</evidence>
<evidence type="ECO:0000313" key="2">
    <source>
        <dbReference type="Proteomes" id="UP001065174"/>
    </source>
</evidence>
<gene>
    <name evidence="1" type="ORF">N6H18_18325</name>
</gene>
<dbReference type="RefSeq" id="WP_262309734.1">
    <property type="nucleotide sequence ID" value="NZ_CP106679.1"/>
</dbReference>
<dbReference type="Proteomes" id="UP001065174">
    <property type="component" value="Chromosome"/>
</dbReference>
<dbReference type="EMBL" id="CP106679">
    <property type="protein sequence ID" value="UXP32298.1"/>
    <property type="molecule type" value="Genomic_DNA"/>
</dbReference>
<organism evidence="1 2">
    <name type="scientific">Reichenbachiella agarivorans</name>
    <dbReference type="NCBI Taxonomy" id="2979464"/>
    <lineage>
        <taxon>Bacteria</taxon>
        <taxon>Pseudomonadati</taxon>
        <taxon>Bacteroidota</taxon>
        <taxon>Cytophagia</taxon>
        <taxon>Cytophagales</taxon>
        <taxon>Reichenbachiellaceae</taxon>
        <taxon>Reichenbachiella</taxon>
    </lineage>
</organism>
<proteinExistence type="predicted"/>
<sequence length="114" mass="13019">MKICYILIVTLLASACHPKKSNGEKTPEEISQEKFDGNYKVGDSYAIVYPMHHAFEVEIQFFATPVIFYFDSLASSGDFVYTSDDQSMSFTMEKDHRTGTFFEINEPPLKVVKE</sequence>
<protein>
    <recommendedName>
        <fullName evidence="3">DUF3471 domain-containing protein</fullName>
    </recommendedName>
</protein>
<evidence type="ECO:0000313" key="1">
    <source>
        <dbReference type="EMBL" id="UXP32298.1"/>
    </source>
</evidence>
<dbReference type="PROSITE" id="PS51257">
    <property type="entry name" value="PROKAR_LIPOPROTEIN"/>
    <property type="match status" value="1"/>
</dbReference>
<reference evidence="1" key="1">
    <citation type="submission" date="2022-09" db="EMBL/GenBank/DDBJ databases">
        <title>Comparative genomics and taxonomic characterization of three novel marine species of genus Reichenbachiella exhibiting antioxidant and polysaccharide degradation activities.</title>
        <authorList>
            <person name="Muhammad N."/>
            <person name="Lee Y.-J."/>
            <person name="Ko J."/>
            <person name="Kim S.-G."/>
        </authorList>
    </citation>
    <scope>NUCLEOTIDE SEQUENCE</scope>
    <source>
        <strain evidence="1">BKB1-1</strain>
    </source>
</reference>